<reference evidence="6" key="1">
    <citation type="submission" date="2017-07" db="EMBL/GenBank/DDBJ databases">
        <title>Draft genome sequence of Effusibacillus lacus strain skLN1.</title>
        <authorList>
            <person name="Watanabe M."/>
            <person name="Kojima H."/>
            <person name="Fukui M."/>
        </authorList>
    </citation>
    <scope>NUCLEOTIDE SEQUENCE [LARGE SCALE GENOMIC DNA]</scope>
    <source>
        <strain evidence="6">skLN1</strain>
    </source>
</reference>
<dbReference type="InterPro" id="IPR003773">
    <property type="entry name" value="Menaquinone_biosynth"/>
</dbReference>
<evidence type="ECO:0000313" key="5">
    <source>
        <dbReference type="EMBL" id="GAX89724.1"/>
    </source>
</evidence>
<comment type="function">
    <text evidence="4">Catalyzes the dehydration of chorismate into 3-[(1-carboxyvinyl)oxy]benzoate, a step in the biosynthesis of menaquinone (MK, vitamin K2).</text>
</comment>
<dbReference type="Pfam" id="PF02621">
    <property type="entry name" value="VitK2_biosynth"/>
    <property type="match status" value="1"/>
</dbReference>
<sequence length="278" mass="31585">MTGLVSVGRINYSNVLPVFHFLDQKADEEQFKFISAVPTELNRMLAEGRIVAGPVSAFSYAEHADHYFAMADLSVSSRGPVGSIFLFSKRPMDDLDGRKVSLPNTSATSVNLLKVLLEKYCGCKCNYSTHPPVLDRMMEEADAALLIGDDALYWSLRDHPYHVYDLGAEWHRRTGLPMTFAIWAVRRDFVNSRPEQAAKLHQLFLESKKQGLSHMDQVVQQAIRLHGNNQSFWEEYFGKLIHDFHGDLVKGAEEYFRACHEIGLLPRPVQVEMWGVNL</sequence>
<dbReference type="Gene3D" id="3.40.190.10">
    <property type="entry name" value="Periplasmic binding protein-like II"/>
    <property type="match status" value="2"/>
</dbReference>
<dbReference type="CDD" id="cd13634">
    <property type="entry name" value="PBP2_Sco4506"/>
    <property type="match status" value="1"/>
</dbReference>
<keyword evidence="2 4" id="KW-0474">Menaquinone biosynthesis</keyword>
<dbReference type="Proteomes" id="UP000217785">
    <property type="component" value="Unassembled WGS sequence"/>
</dbReference>
<dbReference type="OrthoDB" id="9810112at2"/>
<gene>
    <name evidence="4" type="primary">mqnA</name>
    <name evidence="5" type="ORF">EFBL_1349</name>
</gene>
<keyword evidence="3 4" id="KW-0456">Lyase</keyword>
<dbReference type="InterPro" id="IPR030868">
    <property type="entry name" value="MqnA"/>
</dbReference>
<dbReference type="GO" id="GO:0016836">
    <property type="term" value="F:hydro-lyase activity"/>
    <property type="evidence" value="ECO:0007669"/>
    <property type="project" value="UniProtKB-UniRule"/>
</dbReference>
<accession>A0A292YMV6</accession>
<dbReference type="SUPFAM" id="SSF53850">
    <property type="entry name" value="Periplasmic binding protein-like II"/>
    <property type="match status" value="1"/>
</dbReference>
<dbReference type="PANTHER" id="PTHR37690">
    <property type="entry name" value="CHORISMATE DEHYDRATASE"/>
    <property type="match status" value="1"/>
</dbReference>
<proteinExistence type="inferred from homology"/>
<protein>
    <recommendedName>
        <fullName evidence="4">Chorismate dehydratase</fullName>
        <ecNumber evidence="4">4.2.1.151</ecNumber>
    </recommendedName>
    <alternativeName>
        <fullName evidence="4">Menaquinone biosynthetic enzyme MqnA</fullName>
    </alternativeName>
</protein>
<dbReference type="EMBL" id="BDUF01000029">
    <property type="protein sequence ID" value="GAX89724.1"/>
    <property type="molecule type" value="Genomic_DNA"/>
</dbReference>
<keyword evidence="6" id="KW-1185">Reference proteome</keyword>
<evidence type="ECO:0000256" key="3">
    <source>
        <dbReference type="ARBA" id="ARBA00023239"/>
    </source>
</evidence>
<evidence type="ECO:0000256" key="4">
    <source>
        <dbReference type="HAMAP-Rule" id="MF_00995"/>
    </source>
</evidence>
<dbReference type="RefSeq" id="WP_096181420.1">
    <property type="nucleotide sequence ID" value="NZ_BDUF01000029.1"/>
</dbReference>
<dbReference type="PANTHER" id="PTHR37690:SF1">
    <property type="entry name" value="CHORISMATE DEHYDRATASE"/>
    <property type="match status" value="1"/>
</dbReference>
<dbReference type="EC" id="4.2.1.151" evidence="4"/>
<evidence type="ECO:0000256" key="2">
    <source>
        <dbReference type="ARBA" id="ARBA00022428"/>
    </source>
</evidence>
<name>A0A292YMV6_9BACL</name>
<dbReference type="HAMAP" id="MF_00995">
    <property type="entry name" value="MqnA"/>
    <property type="match status" value="1"/>
</dbReference>
<dbReference type="GO" id="GO:0009234">
    <property type="term" value="P:menaquinone biosynthetic process"/>
    <property type="evidence" value="ECO:0007669"/>
    <property type="project" value="UniProtKB-UniRule"/>
</dbReference>
<evidence type="ECO:0000313" key="6">
    <source>
        <dbReference type="Proteomes" id="UP000217785"/>
    </source>
</evidence>
<comment type="similarity">
    <text evidence="4">Belongs to the MqnA/MqnD family. MqnA subfamily.</text>
</comment>
<dbReference type="UniPathway" id="UPA00079"/>
<organism evidence="5 6">
    <name type="scientific">Effusibacillus lacus</name>
    <dbReference type="NCBI Taxonomy" id="1348429"/>
    <lineage>
        <taxon>Bacteria</taxon>
        <taxon>Bacillati</taxon>
        <taxon>Bacillota</taxon>
        <taxon>Bacilli</taxon>
        <taxon>Bacillales</taxon>
        <taxon>Alicyclobacillaceae</taxon>
        <taxon>Effusibacillus</taxon>
    </lineage>
</organism>
<comment type="caution">
    <text evidence="5">The sequence shown here is derived from an EMBL/GenBank/DDBJ whole genome shotgun (WGS) entry which is preliminary data.</text>
</comment>
<comment type="catalytic activity">
    <reaction evidence="4">
        <text>chorismate = 3-[(1-carboxyvinyl)-oxy]benzoate + H2O</text>
        <dbReference type="Rhea" id="RHEA:40051"/>
        <dbReference type="ChEBI" id="CHEBI:15377"/>
        <dbReference type="ChEBI" id="CHEBI:29748"/>
        <dbReference type="ChEBI" id="CHEBI:76981"/>
        <dbReference type="EC" id="4.2.1.151"/>
    </reaction>
</comment>
<evidence type="ECO:0000256" key="1">
    <source>
        <dbReference type="ARBA" id="ARBA00004863"/>
    </source>
</evidence>
<comment type="pathway">
    <text evidence="1 4">Quinol/quinone metabolism; menaquinone biosynthesis.</text>
</comment>
<dbReference type="AlphaFoldDB" id="A0A292YMV6"/>